<dbReference type="Gene3D" id="1.20.120.520">
    <property type="entry name" value="nmb1532 protein domain like"/>
    <property type="match status" value="1"/>
</dbReference>
<gene>
    <name evidence="2" type="ORF">SAMN05444374_104117</name>
</gene>
<reference evidence="2 3" key="1">
    <citation type="submission" date="2016-10" db="EMBL/GenBank/DDBJ databases">
        <authorList>
            <person name="de Groot N.N."/>
        </authorList>
    </citation>
    <scope>NUCLEOTIDE SEQUENCE [LARGE SCALE GENOMIC DNA]</scope>
    <source>
        <strain evidence="2 3">DSM 44908</strain>
    </source>
</reference>
<accession>A0A1I0T524</accession>
<dbReference type="CDD" id="cd12108">
    <property type="entry name" value="Hr-like"/>
    <property type="match status" value="1"/>
</dbReference>
<dbReference type="Pfam" id="PF01814">
    <property type="entry name" value="Hemerythrin"/>
    <property type="match status" value="1"/>
</dbReference>
<dbReference type="Proteomes" id="UP000182054">
    <property type="component" value="Unassembled WGS sequence"/>
</dbReference>
<dbReference type="InterPro" id="IPR053206">
    <property type="entry name" value="Dimeric_xanthone_biosynth"/>
</dbReference>
<evidence type="ECO:0000313" key="2">
    <source>
        <dbReference type="EMBL" id="SFA46859.1"/>
    </source>
</evidence>
<dbReference type="EMBL" id="FOJN01000004">
    <property type="protein sequence ID" value="SFA46859.1"/>
    <property type="molecule type" value="Genomic_DNA"/>
</dbReference>
<dbReference type="OrthoDB" id="5197650at2"/>
<evidence type="ECO:0000259" key="1">
    <source>
        <dbReference type="Pfam" id="PF01814"/>
    </source>
</evidence>
<dbReference type="RefSeq" id="WP_068360288.1">
    <property type="nucleotide sequence ID" value="NZ_FOJN01000004.1"/>
</dbReference>
<feature type="domain" description="Hemerythrin-like" evidence="1">
    <location>
        <begin position="13"/>
        <end position="141"/>
    </location>
</feature>
<dbReference type="GeneID" id="85485273"/>
<evidence type="ECO:0000313" key="3">
    <source>
        <dbReference type="Proteomes" id="UP000182054"/>
    </source>
</evidence>
<dbReference type="AlphaFoldDB" id="A0A1I0T524"/>
<organism evidence="2 3">
    <name type="scientific">Rhodococcoides kroppenstedtii</name>
    <dbReference type="NCBI Taxonomy" id="293050"/>
    <lineage>
        <taxon>Bacteria</taxon>
        <taxon>Bacillati</taxon>
        <taxon>Actinomycetota</taxon>
        <taxon>Actinomycetes</taxon>
        <taxon>Mycobacteriales</taxon>
        <taxon>Nocardiaceae</taxon>
        <taxon>Rhodococcoides</taxon>
    </lineage>
</organism>
<proteinExistence type="predicted"/>
<protein>
    <submittedName>
        <fullName evidence="2">Hemerythrin HHE cation binding domain-containing protein</fullName>
    </submittedName>
</protein>
<dbReference type="PANTHER" id="PTHR38048:SF2">
    <property type="entry name" value="HEMERYTHRIN-LIKE DOMAIN-CONTAINING PROTEIN"/>
    <property type="match status" value="1"/>
</dbReference>
<sequence>MAERTDSRDMVIIHSVFRRELRLAPDMVRAVPDGDTTRSGVVSEHLTDLLDLLHHHHEGEDQLLWPKLRERAAEFTDLFDSMDADHGSIGSSIDAVQSALRDWSGTADRAHGDRLAEALDALLPPLVDHLDREEERILPLVDQLLTPEEWGELGARGFGLLPPQKAMIVLGQMAEDTPEENWDVFFSHLPEPVQQAYTTIGAPAYLDYVGTVRR</sequence>
<dbReference type="PANTHER" id="PTHR38048">
    <property type="entry name" value="EXPRESSED PROTEIN"/>
    <property type="match status" value="1"/>
</dbReference>
<name>A0A1I0T524_9NOCA</name>
<dbReference type="InterPro" id="IPR012312">
    <property type="entry name" value="Hemerythrin-like"/>
</dbReference>